<dbReference type="EMBL" id="CAJOBR010046402">
    <property type="protein sequence ID" value="CAF5039673.1"/>
    <property type="molecule type" value="Genomic_DNA"/>
</dbReference>
<feature type="non-terminal residue" evidence="3">
    <location>
        <position position="76"/>
    </location>
</feature>
<evidence type="ECO:0000313" key="4">
    <source>
        <dbReference type="Proteomes" id="UP000663848"/>
    </source>
</evidence>
<gene>
    <name evidence="3" type="ORF">QYT958_LOCUS41294</name>
    <name evidence="2" type="ORF">UJA718_LOCUS42621</name>
</gene>
<reference evidence="3" key="1">
    <citation type="submission" date="2021-02" db="EMBL/GenBank/DDBJ databases">
        <authorList>
            <person name="Nowell W R."/>
        </authorList>
    </citation>
    <scope>NUCLEOTIDE SEQUENCE</scope>
</reference>
<organism evidence="3 4">
    <name type="scientific">Rotaria socialis</name>
    <dbReference type="NCBI Taxonomy" id="392032"/>
    <lineage>
        <taxon>Eukaryota</taxon>
        <taxon>Metazoa</taxon>
        <taxon>Spiralia</taxon>
        <taxon>Gnathifera</taxon>
        <taxon>Rotifera</taxon>
        <taxon>Eurotatoria</taxon>
        <taxon>Bdelloidea</taxon>
        <taxon>Philodinida</taxon>
        <taxon>Philodinidae</taxon>
        <taxon>Rotaria</taxon>
    </lineage>
</organism>
<dbReference type="EMBL" id="CAJOBP010055462">
    <property type="protein sequence ID" value="CAF4831106.1"/>
    <property type="molecule type" value="Genomic_DNA"/>
</dbReference>
<name>A0A822CBT9_9BILA</name>
<sequence length="76" mass="8641">KNKSSNNTDSQFLTPKSFDVTTAEVENESNNNVYSQHKGLNHHARQQKRTRPADSDQNDEYEQKRTISSLSLSNSS</sequence>
<evidence type="ECO:0000256" key="1">
    <source>
        <dbReference type="SAM" id="MobiDB-lite"/>
    </source>
</evidence>
<keyword evidence="5" id="KW-1185">Reference proteome</keyword>
<comment type="caution">
    <text evidence="3">The sequence shown here is derived from an EMBL/GenBank/DDBJ whole genome shotgun (WGS) entry which is preliminary data.</text>
</comment>
<proteinExistence type="predicted"/>
<accession>A0A822CBT9</accession>
<feature type="compositionally biased region" description="Basic residues" evidence="1">
    <location>
        <begin position="39"/>
        <end position="50"/>
    </location>
</feature>
<evidence type="ECO:0000313" key="5">
    <source>
        <dbReference type="Proteomes" id="UP000663873"/>
    </source>
</evidence>
<dbReference type="Proteomes" id="UP000663848">
    <property type="component" value="Unassembled WGS sequence"/>
</dbReference>
<feature type="non-terminal residue" evidence="3">
    <location>
        <position position="1"/>
    </location>
</feature>
<evidence type="ECO:0000313" key="2">
    <source>
        <dbReference type="EMBL" id="CAF4831106.1"/>
    </source>
</evidence>
<evidence type="ECO:0000313" key="3">
    <source>
        <dbReference type="EMBL" id="CAF5039673.1"/>
    </source>
</evidence>
<feature type="region of interest" description="Disordered" evidence="1">
    <location>
        <begin position="24"/>
        <end position="76"/>
    </location>
</feature>
<dbReference type="Proteomes" id="UP000663873">
    <property type="component" value="Unassembled WGS sequence"/>
</dbReference>
<dbReference type="AlphaFoldDB" id="A0A822CBT9"/>
<protein>
    <submittedName>
        <fullName evidence="3">Uncharacterized protein</fullName>
    </submittedName>
</protein>